<dbReference type="Pfam" id="PF02383">
    <property type="entry name" value="Syja_N"/>
    <property type="match status" value="1"/>
</dbReference>
<reference evidence="5" key="1">
    <citation type="submission" date="2019-12" db="UniProtKB">
        <authorList>
            <consortium name="WormBaseParasite"/>
        </authorList>
    </citation>
    <scope>IDENTIFICATION</scope>
</reference>
<dbReference type="InterPro" id="IPR034753">
    <property type="entry name" value="hSac2"/>
</dbReference>
<feature type="domain" description="HSac2" evidence="3">
    <location>
        <begin position="563"/>
        <end position="750"/>
    </location>
</feature>
<evidence type="ECO:0000313" key="5">
    <source>
        <dbReference type="WBParaSite" id="TMUE_1000005251.1"/>
    </source>
</evidence>
<organism evidence="4 5">
    <name type="scientific">Trichuris muris</name>
    <name type="common">Mouse whipworm</name>
    <dbReference type="NCBI Taxonomy" id="70415"/>
    <lineage>
        <taxon>Eukaryota</taxon>
        <taxon>Metazoa</taxon>
        <taxon>Ecdysozoa</taxon>
        <taxon>Nematoda</taxon>
        <taxon>Enoplea</taxon>
        <taxon>Dorylaimia</taxon>
        <taxon>Trichinellida</taxon>
        <taxon>Trichuridae</taxon>
        <taxon>Trichuris</taxon>
    </lineage>
</organism>
<dbReference type="STRING" id="70415.A0A5S6QD13"/>
<name>A0A5S6QD13_TRIMR</name>
<keyword evidence="4" id="KW-1185">Reference proteome</keyword>
<dbReference type="GO" id="GO:0046856">
    <property type="term" value="P:phosphatidylinositol dephosphorylation"/>
    <property type="evidence" value="ECO:0007669"/>
    <property type="project" value="TreeGrafter"/>
</dbReference>
<evidence type="ECO:0000259" key="2">
    <source>
        <dbReference type="PROSITE" id="PS50275"/>
    </source>
</evidence>
<feature type="region of interest" description="Disordered" evidence="1">
    <location>
        <begin position="767"/>
        <end position="796"/>
    </location>
</feature>
<accession>A0A5S6QD13</accession>
<sequence length="920" mass="102809">MEFLVSPTEYLFVRESSLLRCCRQTGAVRIEATGANQPLTKGFTCLGRIHGLVGCLSIPEAKSGYLLLVSGQEFVGQHPLTKNSIYKVERVSAVPWKCLDRTLHPLESNELPPCRLHQKQPVKGPGLANAQTMIEPFKYVSSRAVKSLPPFMRSRVRSQVLDDVLRLFNNNGSFYYCSLADLTNSVQCLISKGGSKVSLSKRFFWNRHSANCFLENVQPSCSLEDCVSQGFLCAMINGHVSVLIEGNVSIAVISRRSIYRAGTRYLKRGIDADGFCANYVETEQVVRAFDHISSFVLVRGSVPAFWAQSGYKYRPPPLVLKSKAETMAAFRKHIDEQIALYGSKLILVNLVDPNSKEKPLDDVYIDLVLDSEDERIVYVAFNFNDHCRGLHFENVSFLITALQNFIVESGFCWVDKNGDAVCLQKGVFRVNCVECLDRTNLVQTAIAKHKLEEQLTRFGMLLPDENLNAQLERAFRVAWANNGDSISRQYVGTDALKGDYTRTGERKFVGLVKDGYHSASRYYLSHVKDYRRQMSIDCLLGLSDVESALYFKNEEEELKKWTDCKEEEMRQMIKDCERLLVSKDEVVIGSWALVSASTTTKDIDSDMDTVIVLTREAYYVADYDEDLDKFLHFQKVPLQSITKIEVGSMTVSVTLGFARSKATCIRISFINENYETLTHVWRSASTRLFNGVVIAVDSSDEAEENLLAIVEQFRVALNLANLVVPIQICDQLERKGLAKSVLSKTKDGFQAFGFKLASVNGTLRLRRSSRTPKNDVSQSKVNESVVQQPTCDAPTDGTQDSVIAPHLTPEATANNDCVVDHDSLNKKNTICSLTMGNPKLSLCSSRSDQSLMASSWNSIGLQTGTFSSSCQNFITQVGKQLQQTAQKTIAGVTDKPPALVDRYAAYRERVARSPSVFILL</sequence>
<dbReference type="GO" id="GO:2001135">
    <property type="term" value="P:regulation of endocytic recycling"/>
    <property type="evidence" value="ECO:0007669"/>
    <property type="project" value="TreeGrafter"/>
</dbReference>
<protein>
    <submittedName>
        <fullName evidence="5">SAC domain-containing protein</fullName>
    </submittedName>
</protein>
<feature type="compositionally biased region" description="Polar residues" evidence="1">
    <location>
        <begin position="774"/>
        <end position="796"/>
    </location>
</feature>
<dbReference type="PANTHER" id="PTHR45662">
    <property type="entry name" value="PHOSPHATIDYLINOSITIDE PHOSPHATASE SAC1"/>
    <property type="match status" value="1"/>
</dbReference>
<dbReference type="PROSITE" id="PS50275">
    <property type="entry name" value="SAC"/>
    <property type="match status" value="1"/>
</dbReference>
<dbReference type="GO" id="GO:0005769">
    <property type="term" value="C:early endosome"/>
    <property type="evidence" value="ECO:0007669"/>
    <property type="project" value="TreeGrafter"/>
</dbReference>
<dbReference type="Pfam" id="PF12456">
    <property type="entry name" value="hSac2"/>
    <property type="match status" value="1"/>
</dbReference>
<dbReference type="Proteomes" id="UP000046395">
    <property type="component" value="Unassembled WGS sequence"/>
</dbReference>
<evidence type="ECO:0000313" key="4">
    <source>
        <dbReference type="Proteomes" id="UP000046395"/>
    </source>
</evidence>
<dbReference type="PROSITE" id="PS51791">
    <property type="entry name" value="HSAC2"/>
    <property type="match status" value="1"/>
</dbReference>
<proteinExistence type="predicted"/>
<evidence type="ECO:0000256" key="1">
    <source>
        <dbReference type="SAM" id="MobiDB-lite"/>
    </source>
</evidence>
<dbReference type="InterPro" id="IPR022158">
    <property type="entry name" value="Inositol_phosphatase"/>
</dbReference>
<dbReference type="AlphaFoldDB" id="A0A5S6QD13"/>
<dbReference type="InterPro" id="IPR002013">
    <property type="entry name" value="SAC_dom"/>
</dbReference>
<feature type="domain" description="SAC" evidence="2">
    <location>
        <begin position="165"/>
        <end position="492"/>
    </location>
</feature>
<dbReference type="WBParaSite" id="TMUE_1000005251.1">
    <property type="protein sequence ID" value="TMUE_1000005251.1"/>
    <property type="gene ID" value="WBGene00295253"/>
</dbReference>
<dbReference type="PANTHER" id="PTHR45662:SF8">
    <property type="entry name" value="PHOSPHATIDYLINOSITIDE PHOSPHATASE SAC2"/>
    <property type="match status" value="1"/>
</dbReference>
<dbReference type="GO" id="GO:0045334">
    <property type="term" value="C:clathrin-coated endocytic vesicle"/>
    <property type="evidence" value="ECO:0007669"/>
    <property type="project" value="TreeGrafter"/>
</dbReference>
<dbReference type="GO" id="GO:0043812">
    <property type="term" value="F:phosphatidylinositol-4-phosphate phosphatase activity"/>
    <property type="evidence" value="ECO:0007669"/>
    <property type="project" value="TreeGrafter"/>
</dbReference>
<evidence type="ECO:0000259" key="3">
    <source>
        <dbReference type="PROSITE" id="PS51791"/>
    </source>
</evidence>